<gene>
    <name evidence="2" type="ORF">FKY71_01945</name>
</gene>
<organism evidence="2 3">
    <name type="scientific">Spiribacter salinus</name>
    <dbReference type="NCBI Taxonomy" id="1335746"/>
    <lineage>
        <taxon>Bacteria</taxon>
        <taxon>Pseudomonadati</taxon>
        <taxon>Pseudomonadota</taxon>
        <taxon>Gammaproteobacteria</taxon>
        <taxon>Chromatiales</taxon>
        <taxon>Ectothiorhodospiraceae</taxon>
        <taxon>Spiribacter</taxon>
    </lineage>
</organism>
<name>A0A540VX66_9GAMM</name>
<dbReference type="EMBL" id="VIFK01000006">
    <property type="protein sequence ID" value="TQF00704.1"/>
    <property type="molecule type" value="Genomic_DNA"/>
</dbReference>
<feature type="domain" description="MoaB/Mog" evidence="1">
    <location>
        <begin position="10"/>
        <end position="171"/>
    </location>
</feature>
<comment type="caution">
    <text evidence="2">The sequence shown here is derived from an EMBL/GenBank/DDBJ whole genome shotgun (WGS) entry which is preliminary data.</text>
</comment>
<dbReference type="SMART" id="SM00852">
    <property type="entry name" value="MoCF_biosynth"/>
    <property type="match status" value="1"/>
</dbReference>
<dbReference type="Gene3D" id="3.40.980.10">
    <property type="entry name" value="MoaB/Mog-like domain"/>
    <property type="match status" value="1"/>
</dbReference>
<dbReference type="InterPro" id="IPR036425">
    <property type="entry name" value="MoaB/Mog-like_dom_sf"/>
</dbReference>
<evidence type="ECO:0000313" key="2">
    <source>
        <dbReference type="EMBL" id="TQF00704.1"/>
    </source>
</evidence>
<proteinExistence type="predicted"/>
<evidence type="ECO:0000313" key="3">
    <source>
        <dbReference type="Proteomes" id="UP000315400"/>
    </source>
</evidence>
<dbReference type="SUPFAM" id="SSF53218">
    <property type="entry name" value="Molybdenum cofactor biosynthesis proteins"/>
    <property type="match status" value="1"/>
</dbReference>
<accession>A0A540VX66</accession>
<sequence length="262" mass="28508">MTGAQTPGFGLIVIGDELLSGKRQDRHFPHLSGLLAERGLELRWVRFISDEAALITQTLRDTLAGPDIVFSCGGIGATPDDRTRQCAAEAAGRALAFHPEGVAALEARFGRPVEPQRRLRLVEFPEGAALIPNPVNQVPGFSLEDHHFMPGFPSMAWPMMAWVLDERYAHLQDPNRITEEAIAVAGARESDVIPLLEHVESAYPELRLSCLPSMRAADFSVELALRGAPAGVAQAMPELCRAVEALGFAWESVTLSRATDHD</sequence>
<dbReference type="PANTHER" id="PTHR13939">
    <property type="entry name" value="NICOTINAMIDE-NUCLEOTIDE AMIDOHYDROLASE PNCC"/>
    <property type="match status" value="1"/>
</dbReference>
<reference evidence="2 3" key="1">
    <citation type="submission" date="2019-06" db="EMBL/GenBank/DDBJ databases">
        <title>Metagenome assembled Genome of Spiribacter salinus SL48-SHIP from the microbial mat of Salt Lake 48 (Novosibirsk region, Russia).</title>
        <authorList>
            <person name="Shipova A."/>
            <person name="Rozanov A.S."/>
            <person name="Bryanskaya A.V."/>
            <person name="Peltek S.E."/>
        </authorList>
    </citation>
    <scope>NUCLEOTIDE SEQUENCE [LARGE SCALE GENOMIC DNA]</scope>
    <source>
        <strain evidence="2">SL48-SHIP-2</strain>
    </source>
</reference>
<evidence type="ECO:0000259" key="1">
    <source>
        <dbReference type="SMART" id="SM00852"/>
    </source>
</evidence>
<dbReference type="InterPro" id="IPR001453">
    <property type="entry name" value="MoaB/Mog_dom"/>
</dbReference>
<dbReference type="InterPro" id="IPR050101">
    <property type="entry name" value="CinA"/>
</dbReference>
<dbReference type="Pfam" id="PF00994">
    <property type="entry name" value="MoCF_biosynth"/>
    <property type="match status" value="1"/>
</dbReference>
<dbReference type="CDD" id="cd00885">
    <property type="entry name" value="cinA"/>
    <property type="match status" value="1"/>
</dbReference>
<dbReference type="STRING" id="1260251.SPISAL_06275"/>
<dbReference type="Proteomes" id="UP000315400">
    <property type="component" value="Unassembled WGS sequence"/>
</dbReference>
<dbReference type="AlphaFoldDB" id="A0A540VX66"/>
<dbReference type="PANTHER" id="PTHR13939:SF0">
    <property type="entry name" value="NMN AMIDOHYDROLASE-LIKE PROTEIN YFAY"/>
    <property type="match status" value="1"/>
</dbReference>
<protein>
    <submittedName>
        <fullName evidence="2">Competence/damage-inducible protein A</fullName>
    </submittedName>
</protein>